<dbReference type="AlphaFoldDB" id="A0A6C0AFB5"/>
<dbReference type="GO" id="GO:0016787">
    <property type="term" value="F:hydrolase activity"/>
    <property type="evidence" value="ECO:0007669"/>
    <property type="project" value="InterPro"/>
</dbReference>
<dbReference type="SUPFAM" id="SSF56300">
    <property type="entry name" value="Metallo-dependent phosphatases"/>
    <property type="match status" value="1"/>
</dbReference>
<dbReference type="InterPro" id="IPR029052">
    <property type="entry name" value="Metallo-depent_PP-like"/>
</dbReference>
<dbReference type="Pfam" id="PF00149">
    <property type="entry name" value="Metallophos"/>
    <property type="match status" value="1"/>
</dbReference>
<dbReference type="InterPro" id="IPR004843">
    <property type="entry name" value="Calcineurin-like_PHP"/>
</dbReference>
<sequence length="345" mass="40180">MSLKVFYIGDCHYMHSNKLETDLMEVQIFQLILEENPDLVVVLGDTLHNHEKIDSPCLRRATVFLEGLQKISKHLIILVGNHDMDTGYCFLSGEHWLNSFKLWEKTTIVDDVLVFEIKNYKFLCIPYVEAGRFNEALKTKNLDLSNLKEFNGLIAHQEFEGTEMNKLSKLNKNYDKIIDIYPEDAPLIVCGHYHNYSKEKENLIYPGTPIPHGFSDFVEKTLSVITYDSNKYTEKRLKLNIPKRLVIILSPEELSEYVLPENFSSLKIKVTGSSEVLKRISKLKNVRDIESTLNVKIQYSYTNFEKNINNPIKIKTNLSVFKRLNIEIEKQNDYVKDVFYKRIAN</sequence>
<evidence type="ECO:0000313" key="2">
    <source>
        <dbReference type="EMBL" id="QHS78143.1"/>
    </source>
</evidence>
<name>A0A6C0AFB5_9ZZZZ</name>
<dbReference type="PANTHER" id="PTHR30337:SF0">
    <property type="entry name" value="NUCLEASE SBCCD SUBUNIT D"/>
    <property type="match status" value="1"/>
</dbReference>
<evidence type="ECO:0000259" key="1">
    <source>
        <dbReference type="Pfam" id="PF00149"/>
    </source>
</evidence>
<dbReference type="PANTHER" id="PTHR30337">
    <property type="entry name" value="COMPONENT OF ATP-DEPENDENT DSDNA EXONUCLEASE"/>
    <property type="match status" value="1"/>
</dbReference>
<proteinExistence type="predicted"/>
<reference evidence="2" key="1">
    <citation type="journal article" date="2020" name="Nature">
        <title>Giant virus diversity and host interactions through global metagenomics.</title>
        <authorList>
            <person name="Schulz F."/>
            <person name="Roux S."/>
            <person name="Paez-Espino D."/>
            <person name="Jungbluth S."/>
            <person name="Walsh D.A."/>
            <person name="Denef V.J."/>
            <person name="McMahon K.D."/>
            <person name="Konstantinidis K.T."/>
            <person name="Eloe-Fadrosh E.A."/>
            <person name="Kyrpides N.C."/>
            <person name="Woyke T."/>
        </authorList>
    </citation>
    <scope>NUCLEOTIDE SEQUENCE</scope>
    <source>
        <strain evidence="2">GVMAG-S-1021933-23</strain>
    </source>
</reference>
<dbReference type="InterPro" id="IPR050535">
    <property type="entry name" value="DNA_Repair-Maintenance_Comp"/>
</dbReference>
<feature type="domain" description="Calcineurin-like phosphoesterase" evidence="1">
    <location>
        <begin position="4"/>
        <end position="196"/>
    </location>
</feature>
<accession>A0A6C0AFB5</accession>
<protein>
    <recommendedName>
        <fullName evidence="1">Calcineurin-like phosphoesterase domain-containing protein</fullName>
    </recommendedName>
</protein>
<dbReference type="EMBL" id="MN740594">
    <property type="protein sequence ID" value="QHS78143.1"/>
    <property type="molecule type" value="Genomic_DNA"/>
</dbReference>
<dbReference type="Gene3D" id="3.60.21.10">
    <property type="match status" value="1"/>
</dbReference>
<organism evidence="2">
    <name type="scientific">viral metagenome</name>
    <dbReference type="NCBI Taxonomy" id="1070528"/>
    <lineage>
        <taxon>unclassified sequences</taxon>
        <taxon>metagenomes</taxon>
        <taxon>organismal metagenomes</taxon>
    </lineage>
</organism>